<dbReference type="RefSeq" id="WP_085796622.1">
    <property type="nucleotide sequence ID" value="NZ_FWFO01000002.1"/>
</dbReference>
<organism evidence="2 3">
    <name type="scientific">Falsiruegeria litorea R37</name>
    <dbReference type="NCBI Taxonomy" id="1200284"/>
    <lineage>
        <taxon>Bacteria</taxon>
        <taxon>Pseudomonadati</taxon>
        <taxon>Pseudomonadota</taxon>
        <taxon>Alphaproteobacteria</taxon>
        <taxon>Rhodobacterales</taxon>
        <taxon>Roseobacteraceae</taxon>
        <taxon>Falsiruegeria</taxon>
    </lineage>
</organism>
<evidence type="ECO:0000259" key="1">
    <source>
        <dbReference type="PROSITE" id="PS50206"/>
    </source>
</evidence>
<dbReference type="EMBL" id="FWFO01000002">
    <property type="protein sequence ID" value="SLN55442.1"/>
    <property type="molecule type" value="Genomic_DNA"/>
</dbReference>
<gene>
    <name evidence="2" type="ORF">TRL7639_02957</name>
</gene>
<dbReference type="OrthoDB" id="9807812at2"/>
<dbReference type="SMART" id="SM00450">
    <property type="entry name" value="RHOD"/>
    <property type="match status" value="1"/>
</dbReference>
<protein>
    <submittedName>
        <fullName evidence="2">Molybdopterin biosynthesis protein MoeB</fullName>
    </submittedName>
</protein>
<evidence type="ECO:0000313" key="2">
    <source>
        <dbReference type="EMBL" id="SLN55442.1"/>
    </source>
</evidence>
<keyword evidence="3" id="KW-1185">Reference proteome</keyword>
<name>A0A1Y5T7D3_9RHOB</name>
<dbReference type="Gene3D" id="3.40.250.10">
    <property type="entry name" value="Rhodanese-like domain"/>
    <property type="match status" value="1"/>
</dbReference>
<dbReference type="GO" id="GO:0004792">
    <property type="term" value="F:thiosulfate-cyanide sulfurtransferase activity"/>
    <property type="evidence" value="ECO:0007669"/>
    <property type="project" value="TreeGrafter"/>
</dbReference>
<dbReference type="PANTHER" id="PTHR44086">
    <property type="entry name" value="THIOSULFATE SULFURTRANSFERASE RDL2, MITOCHONDRIAL-RELATED"/>
    <property type="match status" value="1"/>
</dbReference>
<dbReference type="Proteomes" id="UP000193077">
    <property type="component" value="Unassembled WGS sequence"/>
</dbReference>
<evidence type="ECO:0000313" key="3">
    <source>
        <dbReference type="Proteomes" id="UP000193077"/>
    </source>
</evidence>
<dbReference type="SUPFAM" id="SSF52821">
    <property type="entry name" value="Rhodanese/Cell cycle control phosphatase"/>
    <property type="match status" value="1"/>
</dbReference>
<dbReference type="PANTHER" id="PTHR44086:SF13">
    <property type="entry name" value="THIOSULFATE SULFURTRANSFERASE PSPE"/>
    <property type="match status" value="1"/>
</dbReference>
<sequence>MALTVQQMMAAANAVVERIDGKKAQDLVAEGALLLDVRDGLELENAGRAQGSHHVSRGMLEFRADAATQFHDPELRKDRVIVIHCASGGRAALAGKLLKDMGYQSVYNVGGLSDWQASGGAMVEPADPGM</sequence>
<feature type="domain" description="Rhodanese" evidence="1">
    <location>
        <begin position="28"/>
        <end position="124"/>
    </location>
</feature>
<dbReference type="InterPro" id="IPR036873">
    <property type="entry name" value="Rhodanese-like_dom_sf"/>
</dbReference>
<dbReference type="InterPro" id="IPR001763">
    <property type="entry name" value="Rhodanese-like_dom"/>
</dbReference>
<accession>A0A1Y5T7D3</accession>
<proteinExistence type="predicted"/>
<dbReference type="PROSITE" id="PS50206">
    <property type="entry name" value="RHODANESE_3"/>
    <property type="match status" value="1"/>
</dbReference>
<dbReference type="AlphaFoldDB" id="A0A1Y5T7D3"/>
<dbReference type="Pfam" id="PF00581">
    <property type="entry name" value="Rhodanese"/>
    <property type="match status" value="1"/>
</dbReference>
<reference evidence="2 3" key="1">
    <citation type="submission" date="2017-03" db="EMBL/GenBank/DDBJ databases">
        <authorList>
            <person name="Afonso C.L."/>
            <person name="Miller P.J."/>
            <person name="Scott M.A."/>
            <person name="Spackman E."/>
            <person name="Goraichik I."/>
            <person name="Dimitrov K.M."/>
            <person name="Suarez D.L."/>
            <person name="Swayne D.E."/>
        </authorList>
    </citation>
    <scope>NUCLEOTIDE SEQUENCE [LARGE SCALE GENOMIC DNA]</scope>
    <source>
        <strain evidence="2 3">CECT 7639</strain>
    </source>
</reference>